<evidence type="ECO:0000256" key="6">
    <source>
        <dbReference type="ARBA" id="ARBA00023157"/>
    </source>
</evidence>
<accession>A1K805</accession>
<organism evidence="14 15">
    <name type="scientific">Azoarcus sp. (strain BH72)</name>
    <dbReference type="NCBI Taxonomy" id="418699"/>
    <lineage>
        <taxon>Bacteria</taxon>
        <taxon>Pseudomonadati</taxon>
        <taxon>Pseudomonadota</taxon>
        <taxon>Betaproteobacteria</taxon>
        <taxon>Rhodocyclales</taxon>
        <taxon>Zoogloeaceae</taxon>
        <taxon>Azoarcus</taxon>
    </lineage>
</organism>
<proteinExistence type="inferred from homology"/>
<keyword evidence="5" id="KW-0560">Oxidoreductase</keyword>
<dbReference type="RefSeq" id="WP_011766074.1">
    <property type="nucleotide sequence ID" value="NC_008702.1"/>
</dbReference>
<feature type="signal peptide" evidence="12">
    <location>
        <begin position="1"/>
        <end position="20"/>
    </location>
</feature>
<comment type="function">
    <text evidence="1">Thiol-specific peroxidase that catalyzes the reduction of hydrogen peroxide and organic hydroperoxides to water and alcohols, respectively. Plays a role in cell protection against oxidative stress by detoxifying peroxides and as sensor of hydrogen peroxide-mediated signaling events.</text>
</comment>
<dbReference type="KEGG" id="azo:azo2343"/>
<dbReference type="EMBL" id="AM406670">
    <property type="protein sequence ID" value="CAL94960.1"/>
    <property type="molecule type" value="Genomic_DNA"/>
</dbReference>
<dbReference type="STRING" id="62928.azo2343"/>
<dbReference type="PROSITE" id="PS51352">
    <property type="entry name" value="THIOREDOXIN_2"/>
    <property type="match status" value="1"/>
</dbReference>
<keyword evidence="6" id="KW-1015">Disulfide bond</keyword>
<dbReference type="InterPro" id="IPR050924">
    <property type="entry name" value="Peroxiredoxin_BCP/PrxQ"/>
</dbReference>
<dbReference type="eggNOG" id="COG1225">
    <property type="taxonomic scope" value="Bacteria"/>
</dbReference>
<evidence type="ECO:0000256" key="5">
    <source>
        <dbReference type="ARBA" id="ARBA00023002"/>
    </source>
</evidence>
<evidence type="ECO:0000256" key="9">
    <source>
        <dbReference type="ARBA" id="ARBA00038489"/>
    </source>
</evidence>
<dbReference type="GO" id="GO:0008379">
    <property type="term" value="F:thioredoxin peroxidase activity"/>
    <property type="evidence" value="ECO:0007669"/>
    <property type="project" value="TreeGrafter"/>
</dbReference>
<gene>
    <name evidence="14" type="primary">bcp3</name>
    <name evidence="14" type="ordered locus">azo2343</name>
</gene>
<evidence type="ECO:0000256" key="7">
    <source>
        <dbReference type="ARBA" id="ARBA00023284"/>
    </source>
</evidence>
<keyword evidence="15" id="KW-1185">Reference proteome</keyword>
<feature type="chain" id="PRO_5002635620" description="thioredoxin-dependent peroxiredoxin" evidence="12">
    <location>
        <begin position="21"/>
        <end position="192"/>
    </location>
</feature>
<dbReference type="InterPro" id="IPR013766">
    <property type="entry name" value="Thioredoxin_domain"/>
</dbReference>
<dbReference type="SUPFAM" id="SSF52833">
    <property type="entry name" value="Thioredoxin-like"/>
    <property type="match status" value="1"/>
</dbReference>
<feature type="domain" description="Thioredoxin" evidence="13">
    <location>
        <begin position="22"/>
        <end position="187"/>
    </location>
</feature>
<evidence type="ECO:0000256" key="11">
    <source>
        <dbReference type="ARBA" id="ARBA00049091"/>
    </source>
</evidence>
<comment type="catalytic activity">
    <reaction evidence="11">
        <text>a hydroperoxide + [thioredoxin]-dithiol = an alcohol + [thioredoxin]-disulfide + H2O</text>
        <dbReference type="Rhea" id="RHEA:62620"/>
        <dbReference type="Rhea" id="RHEA-COMP:10698"/>
        <dbReference type="Rhea" id="RHEA-COMP:10700"/>
        <dbReference type="ChEBI" id="CHEBI:15377"/>
        <dbReference type="ChEBI" id="CHEBI:29950"/>
        <dbReference type="ChEBI" id="CHEBI:30879"/>
        <dbReference type="ChEBI" id="CHEBI:35924"/>
        <dbReference type="ChEBI" id="CHEBI:50058"/>
        <dbReference type="EC" id="1.11.1.24"/>
    </reaction>
</comment>
<dbReference type="InterPro" id="IPR036249">
    <property type="entry name" value="Thioredoxin-like_sf"/>
</dbReference>
<dbReference type="AlphaFoldDB" id="A1K805"/>
<dbReference type="HOGENOM" id="CLU_042529_14_2_4"/>
<keyword evidence="12" id="KW-0732">Signal</keyword>
<dbReference type="GO" id="GO:0034599">
    <property type="term" value="P:cellular response to oxidative stress"/>
    <property type="evidence" value="ECO:0007669"/>
    <property type="project" value="TreeGrafter"/>
</dbReference>
<dbReference type="Proteomes" id="UP000002588">
    <property type="component" value="Chromosome"/>
</dbReference>
<dbReference type="PANTHER" id="PTHR42801">
    <property type="entry name" value="THIOREDOXIN-DEPENDENT PEROXIDE REDUCTASE"/>
    <property type="match status" value="1"/>
</dbReference>
<dbReference type="Pfam" id="PF00578">
    <property type="entry name" value="AhpC-TSA"/>
    <property type="match status" value="1"/>
</dbReference>
<evidence type="ECO:0000256" key="1">
    <source>
        <dbReference type="ARBA" id="ARBA00003330"/>
    </source>
</evidence>
<comment type="similarity">
    <text evidence="9">Belongs to the peroxiredoxin family. BCP/PrxQ subfamily.</text>
</comment>
<dbReference type="GO" id="GO:0045454">
    <property type="term" value="P:cell redox homeostasis"/>
    <property type="evidence" value="ECO:0007669"/>
    <property type="project" value="TreeGrafter"/>
</dbReference>
<keyword evidence="7" id="KW-0676">Redox-active center</keyword>
<sequence>MKTHALATVLALAASSATYAALPAGAEAPLFEAQAALAGKAQSFVLKEAIARGPVVVYFYPAAYTNGCNLQARTFADKQAQFVAAGATVIGVSLDNIRRLTEFSADPEFCAGKVAVASDADGRIARAYDLQVREVAVGRKDVRGVEIGHDAVERTTFVIDRSGRIAATISGVAPATHVEQALAAVQSLAAVR</sequence>
<evidence type="ECO:0000256" key="12">
    <source>
        <dbReference type="SAM" id="SignalP"/>
    </source>
</evidence>
<keyword evidence="3" id="KW-0575">Peroxidase</keyword>
<reference evidence="14 15" key="1">
    <citation type="journal article" date="2006" name="Nat. Biotechnol.">
        <title>Complete genome of the mutualistic, N2-fixing grass endophyte Azoarcus sp. strain BH72.</title>
        <authorList>
            <person name="Krause A."/>
            <person name="Ramakumar A."/>
            <person name="Bartels D."/>
            <person name="Battistoni F."/>
            <person name="Bekel T."/>
            <person name="Boch J."/>
            <person name="Boehm M."/>
            <person name="Friedrich F."/>
            <person name="Hurek T."/>
            <person name="Krause L."/>
            <person name="Linke B."/>
            <person name="McHardy A.C."/>
            <person name="Sarkar A."/>
            <person name="Schneiker S."/>
            <person name="Syed A.A."/>
            <person name="Thauer R."/>
            <person name="Vorhoelter F.-J."/>
            <person name="Weidner S."/>
            <person name="Puehler A."/>
            <person name="Reinhold-Hurek B."/>
            <person name="Kaiser O."/>
            <person name="Goesmann A."/>
        </authorList>
    </citation>
    <scope>NUCLEOTIDE SEQUENCE [LARGE SCALE GENOMIC DNA]</scope>
    <source>
        <strain evidence="14 15">BH72</strain>
    </source>
</reference>
<name>A1K805_AZOSB</name>
<dbReference type="CDD" id="cd03017">
    <property type="entry name" value="PRX_BCP"/>
    <property type="match status" value="1"/>
</dbReference>
<dbReference type="Gene3D" id="3.40.30.10">
    <property type="entry name" value="Glutaredoxin"/>
    <property type="match status" value="1"/>
</dbReference>
<dbReference type="GO" id="GO:0005737">
    <property type="term" value="C:cytoplasm"/>
    <property type="evidence" value="ECO:0007669"/>
    <property type="project" value="TreeGrafter"/>
</dbReference>
<evidence type="ECO:0000256" key="8">
    <source>
        <dbReference type="ARBA" id="ARBA00032824"/>
    </source>
</evidence>
<evidence type="ECO:0000313" key="14">
    <source>
        <dbReference type="EMBL" id="CAL94960.1"/>
    </source>
</evidence>
<evidence type="ECO:0000256" key="3">
    <source>
        <dbReference type="ARBA" id="ARBA00022559"/>
    </source>
</evidence>
<dbReference type="EC" id="1.11.1.24" evidence="2"/>
<evidence type="ECO:0000256" key="4">
    <source>
        <dbReference type="ARBA" id="ARBA00022862"/>
    </source>
</evidence>
<evidence type="ECO:0000256" key="10">
    <source>
        <dbReference type="ARBA" id="ARBA00042639"/>
    </source>
</evidence>
<dbReference type="PANTHER" id="PTHR42801:SF4">
    <property type="entry name" value="AHPC_TSA FAMILY PROTEIN"/>
    <property type="match status" value="1"/>
</dbReference>
<protein>
    <recommendedName>
        <fullName evidence="2">thioredoxin-dependent peroxiredoxin</fullName>
        <ecNumber evidence="2">1.11.1.24</ecNumber>
    </recommendedName>
    <alternativeName>
        <fullName evidence="8">Thioredoxin peroxidase</fullName>
    </alternativeName>
    <alternativeName>
        <fullName evidence="10">Thioredoxin-dependent peroxiredoxin Bcp</fullName>
    </alternativeName>
</protein>
<evidence type="ECO:0000256" key="2">
    <source>
        <dbReference type="ARBA" id="ARBA00013017"/>
    </source>
</evidence>
<evidence type="ECO:0000313" key="15">
    <source>
        <dbReference type="Proteomes" id="UP000002588"/>
    </source>
</evidence>
<keyword evidence="4" id="KW-0049">Antioxidant</keyword>
<evidence type="ECO:0000259" key="13">
    <source>
        <dbReference type="PROSITE" id="PS51352"/>
    </source>
</evidence>
<dbReference type="InterPro" id="IPR000866">
    <property type="entry name" value="AhpC/TSA"/>
</dbReference>